<keyword evidence="3 8" id="KW-0349">Heme</keyword>
<evidence type="ECO:0000313" key="11">
    <source>
        <dbReference type="EMBL" id="KIW27836.1"/>
    </source>
</evidence>
<organism evidence="11 12">
    <name type="scientific">Cladophialophora immunda</name>
    <dbReference type="NCBI Taxonomy" id="569365"/>
    <lineage>
        <taxon>Eukaryota</taxon>
        <taxon>Fungi</taxon>
        <taxon>Dikarya</taxon>
        <taxon>Ascomycota</taxon>
        <taxon>Pezizomycotina</taxon>
        <taxon>Eurotiomycetes</taxon>
        <taxon>Chaetothyriomycetidae</taxon>
        <taxon>Chaetothyriales</taxon>
        <taxon>Herpotrichiellaceae</taxon>
        <taxon>Cladophialophora</taxon>
    </lineage>
</organism>
<keyword evidence="10" id="KW-0472">Membrane</keyword>
<evidence type="ECO:0000256" key="4">
    <source>
        <dbReference type="ARBA" id="ARBA00022723"/>
    </source>
</evidence>
<feature type="binding site" description="axial binding residue" evidence="8">
    <location>
        <position position="507"/>
    </location>
    <ligand>
        <name>heme</name>
        <dbReference type="ChEBI" id="CHEBI:30413"/>
    </ligand>
    <ligandPart>
        <name>Fe</name>
        <dbReference type="ChEBI" id="CHEBI:18248"/>
    </ligandPart>
</feature>
<sequence>MLTSRRVVTFTHPLDHCLLPKVCGSKASPFDRSKMNHYQTLGLGLVGVSIVYFVVASFLAKRYHARRAKELGCQPAWERPYRWPFGTDLVWEIIQADKNNIVPNYFLDVYNNRTAKRSTWQQNMLGTMGYVTSDPKNIQALLATQFNDFEIGEQRRGNFFPMLGNGIFTTDGKAWEHSRTLLRPQFARQQVADLQLEEVHVQDMFRHLTTENGWTGQVDLVPLFFRLTLDSATEFLFGQSVDSQIAALPGYTTKARKPGELDWTAFASCFDGGTNALGVRGRLAELYWLYSPKHFYENCKEVHRFADYYVNLALTTDLSSLSEQNLEKGQKKEKYIFLKELVQQTRDPIELRSQLLNILLAGRDTTAGLLGFTFYLLVRHPKVFKKLRENILEDFGTYEDPKSITFETLKACSYLQNTLSETLRIFATVPFNSRRSTRDTTLPRGGGPDGNSPIYVKKGTEVNYSVHIMHHREDIWGPDVEEFKPERWVGRRPGWEFLPFNGGPRICLGQQFALTEAGYVIVRMLQKFDGIETYETDPIVRHAYGLTTAPLRLPVRLHEASAN</sequence>
<dbReference type="VEuPathDB" id="FungiDB:PV07_07537"/>
<comment type="cofactor">
    <cofactor evidence="1 8">
        <name>heme</name>
        <dbReference type="ChEBI" id="CHEBI:30413"/>
    </cofactor>
</comment>
<evidence type="ECO:0000256" key="2">
    <source>
        <dbReference type="ARBA" id="ARBA00010617"/>
    </source>
</evidence>
<accession>A0A0D1ZIN2</accession>
<dbReference type="RefSeq" id="XP_016248052.1">
    <property type="nucleotide sequence ID" value="XM_016394633.1"/>
</dbReference>
<dbReference type="GO" id="GO:0005506">
    <property type="term" value="F:iron ion binding"/>
    <property type="evidence" value="ECO:0007669"/>
    <property type="project" value="InterPro"/>
</dbReference>
<dbReference type="InterPro" id="IPR002402">
    <property type="entry name" value="Cyt_P450_E_grp-II"/>
</dbReference>
<keyword evidence="7 9" id="KW-0503">Monooxygenase</keyword>
<dbReference type="InterPro" id="IPR002974">
    <property type="entry name" value="Cyt_P450_E_CYP52_ascomycetes"/>
</dbReference>
<evidence type="ECO:0008006" key="13">
    <source>
        <dbReference type="Google" id="ProtNLM"/>
    </source>
</evidence>
<feature type="transmembrane region" description="Helical" evidence="10">
    <location>
        <begin position="38"/>
        <end position="60"/>
    </location>
</feature>
<keyword evidence="5 9" id="KW-0560">Oxidoreductase</keyword>
<protein>
    <recommendedName>
        <fullName evidence="13">Cytochrome P450</fullName>
    </recommendedName>
</protein>
<evidence type="ECO:0000256" key="5">
    <source>
        <dbReference type="ARBA" id="ARBA00023002"/>
    </source>
</evidence>
<keyword evidence="6 8" id="KW-0408">Iron</keyword>
<dbReference type="InterPro" id="IPR036396">
    <property type="entry name" value="Cyt_P450_sf"/>
</dbReference>
<dbReference type="HOGENOM" id="CLU_001570_27_0_1"/>
<dbReference type="GO" id="GO:0016712">
    <property type="term" value="F:oxidoreductase activity, acting on paired donors, with incorporation or reduction of molecular oxygen, reduced flavin or flavoprotein as one donor, and incorporation of one atom of oxygen"/>
    <property type="evidence" value="ECO:0007669"/>
    <property type="project" value="InterPro"/>
</dbReference>
<dbReference type="GO" id="GO:0020037">
    <property type="term" value="F:heme binding"/>
    <property type="evidence" value="ECO:0007669"/>
    <property type="project" value="InterPro"/>
</dbReference>
<name>A0A0D1ZIN2_9EURO</name>
<evidence type="ECO:0000256" key="9">
    <source>
        <dbReference type="RuleBase" id="RU000461"/>
    </source>
</evidence>
<dbReference type="PRINTS" id="PR00385">
    <property type="entry name" value="P450"/>
</dbReference>
<dbReference type="Gene3D" id="1.10.630.10">
    <property type="entry name" value="Cytochrome P450"/>
    <property type="match status" value="1"/>
</dbReference>
<dbReference type="STRING" id="569365.A0A0D1ZIN2"/>
<dbReference type="InterPro" id="IPR001128">
    <property type="entry name" value="Cyt_P450"/>
</dbReference>
<dbReference type="PROSITE" id="PS00086">
    <property type="entry name" value="CYTOCHROME_P450"/>
    <property type="match status" value="1"/>
</dbReference>
<keyword evidence="10" id="KW-0812">Transmembrane</keyword>
<evidence type="ECO:0000256" key="10">
    <source>
        <dbReference type="SAM" id="Phobius"/>
    </source>
</evidence>
<evidence type="ECO:0000256" key="7">
    <source>
        <dbReference type="ARBA" id="ARBA00023033"/>
    </source>
</evidence>
<dbReference type="PANTHER" id="PTHR24287">
    <property type="entry name" value="P450, PUTATIVE (EUROFUNG)-RELATED"/>
    <property type="match status" value="1"/>
</dbReference>
<dbReference type="InterPro" id="IPR017972">
    <property type="entry name" value="Cyt_P450_CS"/>
</dbReference>
<dbReference type="OrthoDB" id="1470350at2759"/>
<evidence type="ECO:0000256" key="3">
    <source>
        <dbReference type="ARBA" id="ARBA00022617"/>
    </source>
</evidence>
<evidence type="ECO:0000256" key="6">
    <source>
        <dbReference type="ARBA" id="ARBA00023004"/>
    </source>
</evidence>
<dbReference type="PRINTS" id="PR01239">
    <property type="entry name" value="EP450IICYP52"/>
</dbReference>
<comment type="similarity">
    <text evidence="2 9">Belongs to the cytochrome P450 family.</text>
</comment>
<gene>
    <name evidence="11" type="ORF">PV07_07537</name>
</gene>
<evidence type="ECO:0000313" key="12">
    <source>
        <dbReference type="Proteomes" id="UP000054466"/>
    </source>
</evidence>
<keyword evidence="10" id="KW-1133">Transmembrane helix</keyword>
<dbReference type="GeneID" id="27346731"/>
<keyword evidence="12" id="KW-1185">Reference proteome</keyword>
<dbReference type="AlphaFoldDB" id="A0A0D1ZIN2"/>
<dbReference type="InterPro" id="IPR047146">
    <property type="entry name" value="Cyt_P450_E_CYP52_fungi"/>
</dbReference>
<dbReference type="Proteomes" id="UP000054466">
    <property type="component" value="Unassembled WGS sequence"/>
</dbReference>
<dbReference type="SUPFAM" id="SSF48264">
    <property type="entry name" value="Cytochrome P450"/>
    <property type="match status" value="1"/>
</dbReference>
<dbReference type="Pfam" id="PF00067">
    <property type="entry name" value="p450"/>
    <property type="match status" value="1"/>
</dbReference>
<reference evidence="11 12" key="1">
    <citation type="submission" date="2015-01" db="EMBL/GenBank/DDBJ databases">
        <title>The Genome Sequence of Cladophialophora immunda CBS83496.</title>
        <authorList>
            <consortium name="The Broad Institute Genomics Platform"/>
            <person name="Cuomo C."/>
            <person name="de Hoog S."/>
            <person name="Gorbushina A."/>
            <person name="Stielow B."/>
            <person name="Teixiera M."/>
            <person name="Abouelleil A."/>
            <person name="Chapman S.B."/>
            <person name="Priest M."/>
            <person name="Young S.K."/>
            <person name="Wortman J."/>
            <person name="Nusbaum C."/>
            <person name="Birren B."/>
        </authorList>
    </citation>
    <scope>NUCLEOTIDE SEQUENCE [LARGE SCALE GENOMIC DNA]</scope>
    <source>
        <strain evidence="11 12">CBS 83496</strain>
    </source>
</reference>
<evidence type="ECO:0000256" key="8">
    <source>
        <dbReference type="PIRSR" id="PIRSR602402-1"/>
    </source>
</evidence>
<proteinExistence type="inferred from homology"/>
<dbReference type="PANTHER" id="PTHR24287:SF1">
    <property type="entry name" value="P450, PUTATIVE (EUROFUNG)-RELATED"/>
    <property type="match status" value="1"/>
</dbReference>
<dbReference type="EMBL" id="KN847043">
    <property type="protein sequence ID" value="KIW27836.1"/>
    <property type="molecule type" value="Genomic_DNA"/>
</dbReference>
<dbReference type="PRINTS" id="PR00464">
    <property type="entry name" value="EP450II"/>
</dbReference>
<keyword evidence="4 8" id="KW-0479">Metal-binding</keyword>
<dbReference type="CDD" id="cd11063">
    <property type="entry name" value="CYP52"/>
    <property type="match status" value="1"/>
</dbReference>
<evidence type="ECO:0000256" key="1">
    <source>
        <dbReference type="ARBA" id="ARBA00001971"/>
    </source>
</evidence>